<keyword evidence="3" id="KW-1185">Reference proteome</keyword>
<comment type="caution">
    <text evidence="2">The sequence shown here is derived from an EMBL/GenBank/DDBJ whole genome shotgun (WGS) entry which is preliminary data.</text>
</comment>
<dbReference type="EMBL" id="JAVYII010000003">
    <property type="protein sequence ID" value="MDT9593168.1"/>
    <property type="molecule type" value="Genomic_DNA"/>
</dbReference>
<accession>A0ABU3PVB6</accession>
<keyword evidence="1" id="KW-0812">Transmembrane</keyword>
<dbReference type="Proteomes" id="UP001268542">
    <property type="component" value="Unassembled WGS sequence"/>
</dbReference>
<keyword evidence="1" id="KW-0472">Membrane</keyword>
<feature type="transmembrane region" description="Helical" evidence="1">
    <location>
        <begin position="98"/>
        <end position="114"/>
    </location>
</feature>
<sequence length="313" mass="31658">MTTIEPAGPGQTGVRLVVAAAGAALAPAAVAIGVPLGFPGGAVVVALSAGLVAVAGLHARRLEVPRAEVTAATGYALGLLQSYLLTMALVLLTDTSPAQAALLTALPAVALAAVEAPRLTQGTAGAPDPDRRTQLGRTACVLGLAAAAAGIVIPLSAPAQERADRLDELATQVSATAVPLRVPDLPDHEAYDVAVRSQESGSYVALTYEHTTEQNRYARVELHGTGDPCQLLAGSSSDRCTPGPDGSTVVQEPGETAIAVSIDSGVVVVSAEELDLQEAIDAVETAERVEGRTVARVCDLQVGGDGAPFCEQP</sequence>
<organism evidence="2 3">
    <name type="scientific">Nocardioides imazamoxiresistens</name>
    <dbReference type="NCBI Taxonomy" id="3231893"/>
    <lineage>
        <taxon>Bacteria</taxon>
        <taxon>Bacillati</taxon>
        <taxon>Actinomycetota</taxon>
        <taxon>Actinomycetes</taxon>
        <taxon>Propionibacteriales</taxon>
        <taxon>Nocardioidaceae</taxon>
        <taxon>Nocardioides</taxon>
    </lineage>
</organism>
<gene>
    <name evidence="2" type="ORF">RDV89_08820</name>
</gene>
<evidence type="ECO:0000256" key="1">
    <source>
        <dbReference type="SAM" id="Phobius"/>
    </source>
</evidence>
<dbReference type="RefSeq" id="WP_315732599.1">
    <property type="nucleotide sequence ID" value="NZ_JAVYII010000003.1"/>
</dbReference>
<keyword evidence="1" id="KW-1133">Transmembrane helix</keyword>
<evidence type="ECO:0000313" key="3">
    <source>
        <dbReference type="Proteomes" id="UP001268542"/>
    </source>
</evidence>
<feature type="transmembrane region" description="Helical" evidence="1">
    <location>
        <begin position="12"/>
        <end position="32"/>
    </location>
</feature>
<name>A0ABU3PVB6_9ACTN</name>
<feature type="transmembrane region" description="Helical" evidence="1">
    <location>
        <begin position="38"/>
        <end position="57"/>
    </location>
</feature>
<feature type="transmembrane region" description="Helical" evidence="1">
    <location>
        <begin position="135"/>
        <end position="157"/>
    </location>
</feature>
<proteinExistence type="predicted"/>
<feature type="transmembrane region" description="Helical" evidence="1">
    <location>
        <begin position="69"/>
        <end position="92"/>
    </location>
</feature>
<reference evidence="2 3" key="1">
    <citation type="submission" date="2023-08" db="EMBL/GenBank/DDBJ databases">
        <title>Nocardioides seae sp. nov., a bacterium isolated from a soil.</title>
        <authorList>
            <person name="Wang X."/>
        </authorList>
    </citation>
    <scope>NUCLEOTIDE SEQUENCE [LARGE SCALE GENOMIC DNA]</scope>
    <source>
        <strain evidence="2 3">YZH12</strain>
    </source>
</reference>
<evidence type="ECO:0000313" key="2">
    <source>
        <dbReference type="EMBL" id="MDT9593168.1"/>
    </source>
</evidence>
<protein>
    <submittedName>
        <fullName evidence="2">Uncharacterized protein</fullName>
    </submittedName>
</protein>